<dbReference type="RefSeq" id="WP_120133359.1">
    <property type="nucleotide sequence ID" value="NZ_RAHH01000015.1"/>
</dbReference>
<dbReference type="SUPFAM" id="SSF53613">
    <property type="entry name" value="Ribokinase-like"/>
    <property type="match status" value="1"/>
</dbReference>
<keyword evidence="6" id="KW-1185">Reference proteome</keyword>
<protein>
    <submittedName>
        <fullName evidence="5">Carbohydrate kinase</fullName>
    </submittedName>
</protein>
<gene>
    <name evidence="5" type="ORF">D6C13_14120</name>
</gene>
<dbReference type="PANTHER" id="PTHR43085">
    <property type="entry name" value="HEXOKINASE FAMILY MEMBER"/>
    <property type="match status" value="1"/>
</dbReference>
<proteinExistence type="inferred from homology"/>
<comment type="similarity">
    <text evidence="1">Belongs to the carbohydrate kinase PfkB family.</text>
</comment>
<evidence type="ECO:0000256" key="1">
    <source>
        <dbReference type="ARBA" id="ARBA00010688"/>
    </source>
</evidence>
<keyword evidence="3 5" id="KW-0418">Kinase</keyword>
<dbReference type="OrthoDB" id="9779730at2"/>
<evidence type="ECO:0000313" key="5">
    <source>
        <dbReference type="EMBL" id="RJT43412.1"/>
    </source>
</evidence>
<dbReference type="AlphaFoldDB" id="A0A419N7Y9"/>
<comment type="caution">
    <text evidence="5">The sequence shown here is derived from an EMBL/GenBank/DDBJ whole genome shotgun (WGS) entry which is preliminary data.</text>
</comment>
<name>A0A419N7Y9_9GAMM</name>
<dbReference type="GO" id="GO:0016301">
    <property type="term" value="F:kinase activity"/>
    <property type="evidence" value="ECO:0007669"/>
    <property type="project" value="UniProtKB-KW"/>
</dbReference>
<dbReference type="EMBL" id="RAHH01000015">
    <property type="protein sequence ID" value="RJT43412.1"/>
    <property type="molecule type" value="Genomic_DNA"/>
</dbReference>
<evidence type="ECO:0000259" key="4">
    <source>
        <dbReference type="Pfam" id="PF00294"/>
    </source>
</evidence>
<dbReference type="CDD" id="cd01167">
    <property type="entry name" value="bac_FRK"/>
    <property type="match status" value="1"/>
</dbReference>
<feature type="domain" description="Carbohydrate kinase PfkB" evidence="4">
    <location>
        <begin position="5"/>
        <end position="309"/>
    </location>
</feature>
<reference evidence="5 6" key="1">
    <citation type="submission" date="2018-09" db="EMBL/GenBank/DDBJ databases">
        <authorList>
            <person name="Le Fleche-Mateos A."/>
        </authorList>
    </citation>
    <scope>NUCLEOTIDE SEQUENCE [LARGE SCALE GENOMIC DNA]</scope>
    <source>
        <strain evidence="5 6">DSM 27399</strain>
    </source>
</reference>
<dbReference type="Pfam" id="PF00294">
    <property type="entry name" value="PfkB"/>
    <property type="match status" value="1"/>
</dbReference>
<sequence length="322" mass="35008">MRRPKIACIGELLIDFVCTDIGVGLKDGTNFLKKAGGAPANVATAINRSGGQAKLAAKVGDDPFGNFLIQTLATQGIELSGLRRSATSTTLAFVALQSDGERDFSFHRGADGELAWQDIPSDFLDDTGIVHFGAATGLLDGELYVTCQRLLREARQRNLLISFDPNYRDGLWGHNPQEFITRCKPWFREADIVKVSEEELYFISNTKSKEAGCRWLHDAGVSYVTVTCGNQGTWVSHKAGMQQLVPSICVDCVDSTGAGDAFIGALLQQLVRQDCGLDDQQQFLHAVRWANICGALTCTRFGAIDAIPTAAEVDVYLKNNQA</sequence>
<dbReference type="InterPro" id="IPR011611">
    <property type="entry name" value="PfkB_dom"/>
</dbReference>
<dbReference type="Proteomes" id="UP000284908">
    <property type="component" value="Unassembled WGS sequence"/>
</dbReference>
<evidence type="ECO:0000256" key="3">
    <source>
        <dbReference type="ARBA" id="ARBA00022777"/>
    </source>
</evidence>
<dbReference type="InterPro" id="IPR029056">
    <property type="entry name" value="Ribokinase-like"/>
</dbReference>
<dbReference type="PROSITE" id="PS00584">
    <property type="entry name" value="PFKB_KINASES_2"/>
    <property type="match status" value="1"/>
</dbReference>
<evidence type="ECO:0000256" key="2">
    <source>
        <dbReference type="ARBA" id="ARBA00022679"/>
    </source>
</evidence>
<evidence type="ECO:0000313" key="6">
    <source>
        <dbReference type="Proteomes" id="UP000284908"/>
    </source>
</evidence>
<dbReference type="InterPro" id="IPR002173">
    <property type="entry name" value="Carboh/pur_kinase_PfkB_CS"/>
</dbReference>
<dbReference type="InterPro" id="IPR050306">
    <property type="entry name" value="PfkB_Carbo_kinase"/>
</dbReference>
<dbReference type="PROSITE" id="PS00583">
    <property type="entry name" value="PFKB_KINASES_1"/>
    <property type="match status" value="1"/>
</dbReference>
<keyword evidence="2" id="KW-0808">Transferase</keyword>
<organism evidence="5 6">
    <name type="scientific">Rahnella woolbedingensis</name>
    <dbReference type="NCBI Taxonomy" id="1510574"/>
    <lineage>
        <taxon>Bacteria</taxon>
        <taxon>Pseudomonadati</taxon>
        <taxon>Pseudomonadota</taxon>
        <taxon>Gammaproteobacteria</taxon>
        <taxon>Enterobacterales</taxon>
        <taxon>Yersiniaceae</taxon>
        <taxon>Rahnella</taxon>
    </lineage>
</organism>
<accession>A0A419N7Y9</accession>
<dbReference type="Gene3D" id="3.40.1190.20">
    <property type="match status" value="1"/>
</dbReference>
<dbReference type="PANTHER" id="PTHR43085:SF54">
    <property type="entry name" value="PUTATIVE-RELATED"/>
    <property type="match status" value="1"/>
</dbReference>